<dbReference type="RefSeq" id="WP_019020620.1">
    <property type="nucleotide sequence ID" value="NZ_BMXD01000001.1"/>
</dbReference>
<organism evidence="1 2">
    <name type="scientific">Modicisalibacter luteus</name>
    <dbReference type="NCBI Taxonomy" id="453962"/>
    <lineage>
        <taxon>Bacteria</taxon>
        <taxon>Pseudomonadati</taxon>
        <taxon>Pseudomonadota</taxon>
        <taxon>Gammaproteobacteria</taxon>
        <taxon>Oceanospirillales</taxon>
        <taxon>Halomonadaceae</taxon>
        <taxon>Modicisalibacter</taxon>
    </lineage>
</organism>
<accession>A0ABV7M5Q7</accession>
<proteinExistence type="predicted"/>
<reference evidence="2" key="1">
    <citation type="journal article" date="2019" name="Int. J. Syst. Evol. Microbiol.">
        <title>The Global Catalogue of Microorganisms (GCM) 10K type strain sequencing project: providing services to taxonomists for standard genome sequencing and annotation.</title>
        <authorList>
            <consortium name="The Broad Institute Genomics Platform"/>
            <consortium name="The Broad Institute Genome Sequencing Center for Infectious Disease"/>
            <person name="Wu L."/>
            <person name="Ma J."/>
        </authorList>
    </citation>
    <scope>NUCLEOTIDE SEQUENCE [LARGE SCALE GENOMIC DNA]</scope>
    <source>
        <strain evidence="2">KCTC 12847</strain>
    </source>
</reference>
<dbReference type="EMBL" id="JBHRUH010000031">
    <property type="protein sequence ID" value="MFC3293214.1"/>
    <property type="molecule type" value="Genomic_DNA"/>
</dbReference>
<evidence type="ECO:0000313" key="2">
    <source>
        <dbReference type="Proteomes" id="UP001595640"/>
    </source>
</evidence>
<dbReference type="Proteomes" id="UP001595640">
    <property type="component" value="Unassembled WGS sequence"/>
</dbReference>
<gene>
    <name evidence="1" type="ORF">ACFOEI_14250</name>
</gene>
<evidence type="ECO:0008006" key="3">
    <source>
        <dbReference type="Google" id="ProtNLM"/>
    </source>
</evidence>
<name>A0ABV7M5Q7_9GAMM</name>
<protein>
    <recommendedName>
        <fullName evidence="3">Transposase</fullName>
    </recommendedName>
</protein>
<evidence type="ECO:0000313" key="1">
    <source>
        <dbReference type="EMBL" id="MFC3293214.1"/>
    </source>
</evidence>
<sequence>MFEKYEVVPCLAEDCVDESPGKRLKSFSLSGIRHWILSYLEDMNLYPKLQIVAIN</sequence>
<keyword evidence="2" id="KW-1185">Reference proteome</keyword>
<comment type="caution">
    <text evidence="1">The sequence shown here is derived from an EMBL/GenBank/DDBJ whole genome shotgun (WGS) entry which is preliminary data.</text>
</comment>